<feature type="domain" description="VWFA" evidence="2">
    <location>
        <begin position="23"/>
        <end position="203"/>
    </location>
</feature>
<dbReference type="Gene3D" id="3.40.50.410">
    <property type="entry name" value="von Willebrand factor, type A domain"/>
    <property type="match status" value="2"/>
</dbReference>
<comment type="caution">
    <text evidence="3">The sequence shown here is derived from an EMBL/GenBank/DDBJ whole genome shotgun (WGS) entry which is preliminary data.</text>
</comment>
<name>A0AAE2ZI18_9HYPH</name>
<organism evidence="3 4">
    <name type="scientific">Flavimaribacter sediminis</name>
    <dbReference type="NCBI Taxonomy" id="2865987"/>
    <lineage>
        <taxon>Bacteria</taxon>
        <taxon>Pseudomonadati</taxon>
        <taxon>Pseudomonadota</taxon>
        <taxon>Alphaproteobacteria</taxon>
        <taxon>Hyphomicrobiales</taxon>
        <taxon>Rhizobiaceae</taxon>
        <taxon>Flavimaribacter</taxon>
    </lineage>
</organism>
<dbReference type="SMART" id="SM00327">
    <property type="entry name" value="VWA"/>
    <property type="match status" value="1"/>
</dbReference>
<gene>
    <name evidence="3" type="ORF">K1W69_06785</name>
</gene>
<keyword evidence="4" id="KW-1185">Reference proteome</keyword>
<dbReference type="AlphaFoldDB" id="A0AAE2ZI18"/>
<feature type="chain" id="PRO_5041994101" evidence="1">
    <location>
        <begin position="20"/>
        <end position="458"/>
    </location>
</feature>
<evidence type="ECO:0000313" key="4">
    <source>
        <dbReference type="Proteomes" id="UP001196509"/>
    </source>
</evidence>
<accession>A0AAE2ZI18</accession>
<dbReference type="RefSeq" id="WP_220227533.1">
    <property type="nucleotide sequence ID" value="NZ_JAICBX010000001.1"/>
</dbReference>
<dbReference type="InterPro" id="IPR002035">
    <property type="entry name" value="VWF_A"/>
</dbReference>
<dbReference type="Pfam" id="PF00092">
    <property type="entry name" value="VWA"/>
    <property type="match status" value="1"/>
</dbReference>
<evidence type="ECO:0000313" key="3">
    <source>
        <dbReference type="EMBL" id="MBW8636888.1"/>
    </source>
</evidence>
<dbReference type="EMBL" id="JAICBX010000001">
    <property type="protein sequence ID" value="MBW8636888.1"/>
    <property type="molecule type" value="Genomic_DNA"/>
</dbReference>
<protein>
    <submittedName>
        <fullName evidence="3">VWA domain-containing protein</fullName>
    </submittedName>
</protein>
<sequence>MKALFSATALALLPVTALAAPSDILFILDGSGSMWGQIDNVAKIESAKSTMLKLMDEVPADARIGLMTYGTQSKNSCQDVSVLNAIGSDRGAIKTSIGALRPLGKTPIEKSLVEGIATLAGKEPADVAKSLVLISDGIETCDGDPCAIAAKATDTGVALKVHVVGFNVDDEARNQLECIAKAGGGKYFDAADTNGFTSAMQAVVEVAQAESAPKPVAEEPAGPVVTEFFRDDFDGETLGEVWRVDHASEDNFIVDDGFLTVLSTTFGDFASSEPQNLFTYTGELPKGDWDMEIIYTGEYTTGADRLTMGLRKDQQNYLATGYLGILTGTGCQKTEMRLTKMSKGTADTRNVPFRGTSARGQCYHGFPLENEDWAAVTADHQNKPIKLTLSKRGRDYTSSVELLGFTDADGNPYVRETEKYTSLRAPGVPAFNVDRAKKNYVEGEVLMNIDSFVINKVE</sequence>
<dbReference type="InterPro" id="IPR036465">
    <property type="entry name" value="vWFA_dom_sf"/>
</dbReference>
<dbReference type="Proteomes" id="UP001196509">
    <property type="component" value="Unassembled WGS sequence"/>
</dbReference>
<feature type="signal peptide" evidence="1">
    <location>
        <begin position="1"/>
        <end position="19"/>
    </location>
</feature>
<dbReference type="PROSITE" id="PS50234">
    <property type="entry name" value="VWFA"/>
    <property type="match status" value="1"/>
</dbReference>
<dbReference type="SUPFAM" id="SSF53300">
    <property type="entry name" value="vWA-like"/>
    <property type="match status" value="1"/>
</dbReference>
<keyword evidence="1" id="KW-0732">Signal</keyword>
<reference evidence="3" key="1">
    <citation type="submission" date="2021-08" db="EMBL/GenBank/DDBJ databases">
        <title>Hoeflea bacterium WL0058 sp. nov., isolated from the sediment.</title>
        <authorList>
            <person name="Wang L."/>
            <person name="Zhang D."/>
        </authorList>
    </citation>
    <scope>NUCLEOTIDE SEQUENCE</scope>
    <source>
        <strain evidence="3">WL0058</strain>
    </source>
</reference>
<evidence type="ECO:0000259" key="2">
    <source>
        <dbReference type="PROSITE" id="PS50234"/>
    </source>
</evidence>
<proteinExistence type="predicted"/>
<evidence type="ECO:0000256" key="1">
    <source>
        <dbReference type="SAM" id="SignalP"/>
    </source>
</evidence>